<dbReference type="PROSITE" id="PS51450">
    <property type="entry name" value="LRR"/>
    <property type="match status" value="1"/>
</dbReference>
<dbReference type="GO" id="GO:0006952">
    <property type="term" value="P:defense response"/>
    <property type="evidence" value="ECO:0007669"/>
    <property type="project" value="InterPro"/>
</dbReference>
<dbReference type="AlphaFoldDB" id="A0AAD8NLW9"/>
<dbReference type="PRINTS" id="PR00364">
    <property type="entry name" value="DISEASERSIST"/>
</dbReference>
<dbReference type="GO" id="GO:0043531">
    <property type="term" value="F:ADP binding"/>
    <property type="evidence" value="ECO:0007669"/>
    <property type="project" value="InterPro"/>
</dbReference>
<dbReference type="Gene3D" id="3.40.50.300">
    <property type="entry name" value="P-loop containing nucleotide triphosphate hydrolases"/>
    <property type="match status" value="1"/>
</dbReference>
<dbReference type="InterPro" id="IPR032675">
    <property type="entry name" value="LRR_dom_sf"/>
</dbReference>
<keyword evidence="3" id="KW-1185">Reference proteome</keyword>
<dbReference type="InterPro" id="IPR027417">
    <property type="entry name" value="P-loop_NTPase"/>
</dbReference>
<organism evidence="2 3">
    <name type="scientific">Tagetes erecta</name>
    <name type="common">African marigold</name>
    <dbReference type="NCBI Taxonomy" id="13708"/>
    <lineage>
        <taxon>Eukaryota</taxon>
        <taxon>Viridiplantae</taxon>
        <taxon>Streptophyta</taxon>
        <taxon>Embryophyta</taxon>
        <taxon>Tracheophyta</taxon>
        <taxon>Spermatophyta</taxon>
        <taxon>Magnoliopsida</taxon>
        <taxon>eudicotyledons</taxon>
        <taxon>Gunneridae</taxon>
        <taxon>Pentapetalae</taxon>
        <taxon>asterids</taxon>
        <taxon>campanulids</taxon>
        <taxon>Asterales</taxon>
        <taxon>Asteraceae</taxon>
        <taxon>Asteroideae</taxon>
        <taxon>Heliantheae alliance</taxon>
        <taxon>Tageteae</taxon>
        <taxon>Tagetes</taxon>
    </lineage>
</organism>
<dbReference type="InterPro" id="IPR001611">
    <property type="entry name" value="Leu-rich_rpt"/>
</dbReference>
<dbReference type="Gene3D" id="3.80.10.10">
    <property type="entry name" value="Ribonuclease Inhibitor"/>
    <property type="match status" value="2"/>
</dbReference>
<evidence type="ECO:0000313" key="3">
    <source>
        <dbReference type="Proteomes" id="UP001229421"/>
    </source>
</evidence>
<evidence type="ECO:0000259" key="1">
    <source>
        <dbReference type="Pfam" id="PF00931"/>
    </source>
</evidence>
<dbReference type="InterPro" id="IPR002182">
    <property type="entry name" value="NB-ARC"/>
</dbReference>
<name>A0AAD8NLW9_TARER</name>
<dbReference type="Proteomes" id="UP001229421">
    <property type="component" value="Unassembled WGS sequence"/>
</dbReference>
<sequence>MAGFSSKSRKLDRNGISSWKLKYKLLYVEENLVGIEKNVDEIESWLQDPSPDAAILFIHGMGGIGKTIISKCILNSNYHYYDANCFLANIHETSSQPGGLLSLQKQLVSAVLISEKEEVICNLDDGTAKITHAICNKKVLLVLDDITTRQQLIALLGPQHFYGGSKVIITTRHKWLLNDFRVHPKGTSKVEGLILDMQRIHTNKKSFKFGAIEKMKNLKLLQLDYATFCGSYKKLPKKLRLLRWHGFPFKSIPPNVPLHKLVVLDLRYSKLKQVWDGFKVIELGFLKILNLSYSMELIKTPNFVTLPNLESLLLEGCLSLTKVCESIRYLERLVLFDISDCRSLKEIPCLPKSLVSLKMRGFSNLGGIGRVQCMESFSLSSRLANIDISYCNLFDKSFPEDWSNFILLKSLDISGNHITSLPSCVKSIPSLEVLNANKCSHLQLVLDVPKSVTNLFLCDNKSLEIVQPTPIRCELQVEGCEKLRAVKGLLKRESIKNVDKKVIRYLGLESIFEDIYMEKDSIKVTYEFGIYSTYVIGDTLPCYLYKESGSKISFKVPSHPNGSKVSALNVCFRATESPYFVANIQHVWDVKLENKTKDMVWYYCPGTTSDIKRCSGFIWLSLWRTGNLLDDGDEIVFSSKVSKGAVNECCVNLLYDDDNDDGGEEIDEEKKDNHWLNDNHISWIDKLAVEVSHFVGQVKIGCFQHFLPGFSVERWRLLSRLV</sequence>
<gene>
    <name evidence="2" type="ORF">QVD17_30063</name>
</gene>
<dbReference type="PANTHER" id="PTHR11017">
    <property type="entry name" value="LEUCINE-RICH REPEAT-CONTAINING PROTEIN"/>
    <property type="match status" value="1"/>
</dbReference>
<feature type="domain" description="NB-ARC" evidence="1">
    <location>
        <begin position="36"/>
        <end position="179"/>
    </location>
</feature>
<reference evidence="2" key="1">
    <citation type="journal article" date="2023" name="bioRxiv">
        <title>Improved chromosome-level genome assembly for marigold (Tagetes erecta).</title>
        <authorList>
            <person name="Jiang F."/>
            <person name="Yuan L."/>
            <person name="Wang S."/>
            <person name="Wang H."/>
            <person name="Xu D."/>
            <person name="Wang A."/>
            <person name="Fan W."/>
        </authorList>
    </citation>
    <scope>NUCLEOTIDE SEQUENCE</scope>
    <source>
        <strain evidence="2">WSJ</strain>
        <tissue evidence="2">Leaf</tissue>
    </source>
</reference>
<evidence type="ECO:0000313" key="2">
    <source>
        <dbReference type="EMBL" id="KAK1414319.1"/>
    </source>
</evidence>
<proteinExistence type="predicted"/>
<dbReference type="PANTHER" id="PTHR11017:SF305">
    <property type="entry name" value="TMV RESISTANCE PROTEIN N-LIKE"/>
    <property type="match status" value="1"/>
</dbReference>
<comment type="caution">
    <text evidence="2">The sequence shown here is derived from an EMBL/GenBank/DDBJ whole genome shotgun (WGS) entry which is preliminary data.</text>
</comment>
<dbReference type="InterPro" id="IPR044974">
    <property type="entry name" value="Disease_R_plants"/>
</dbReference>
<dbReference type="SUPFAM" id="SSF52540">
    <property type="entry name" value="P-loop containing nucleoside triphosphate hydrolases"/>
    <property type="match status" value="1"/>
</dbReference>
<protein>
    <recommendedName>
        <fullName evidence="1">NB-ARC domain-containing protein</fullName>
    </recommendedName>
</protein>
<accession>A0AAD8NLW9</accession>
<dbReference type="SUPFAM" id="SSF52058">
    <property type="entry name" value="L domain-like"/>
    <property type="match status" value="1"/>
</dbReference>
<dbReference type="Pfam" id="PF00931">
    <property type="entry name" value="NB-ARC"/>
    <property type="match status" value="1"/>
</dbReference>
<dbReference type="EMBL" id="JAUHHV010000008">
    <property type="protein sequence ID" value="KAK1414319.1"/>
    <property type="molecule type" value="Genomic_DNA"/>
</dbReference>